<dbReference type="EMBL" id="LAZR01004621">
    <property type="protein sequence ID" value="KKN06973.1"/>
    <property type="molecule type" value="Genomic_DNA"/>
</dbReference>
<feature type="non-terminal residue" evidence="1">
    <location>
        <position position="1"/>
    </location>
</feature>
<dbReference type="AlphaFoldDB" id="A0A0F9QNU7"/>
<reference evidence="1" key="1">
    <citation type="journal article" date="2015" name="Nature">
        <title>Complex archaea that bridge the gap between prokaryotes and eukaryotes.</title>
        <authorList>
            <person name="Spang A."/>
            <person name="Saw J.H."/>
            <person name="Jorgensen S.L."/>
            <person name="Zaremba-Niedzwiedzka K."/>
            <person name="Martijn J."/>
            <person name="Lind A.E."/>
            <person name="van Eijk R."/>
            <person name="Schleper C."/>
            <person name="Guy L."/>
            <person name="Ettema T.J."/>
        </authorList>
    </citation>
    <scope>NUCLEOTIDE SEQUENCE</scope>
</reference>
<organism evidence="1">
    <name type="scientific">marine sediment metagenome</name>
    <dbReference type="NCBI Taxonomy" id="412755"/>
    <lineage>
        <taxon>unclassified sequences</taxon>
        <taxon>metagenomes</taxon>
        <taxon>ecological metagenomes</taxon>
    </lineage>
</organism>
<sequence length="22" mass="2353">PEELGFSGAYNSAIVKISKIDN</sequence>
<proteinExistence type="predicted"/>
<gene>
    <name evidence="1" type="ORF">LCGC14_1071930</name>
</gene>
<protein>
    <submittedName>
        <fullName evidence="1">Uncharacterized protein</fullName>
    </submittedName>
</protein>
<name>A0A0F9QNU7_9ZZZZ</name>
<evidence type="ECO:0000313" key="1">
    <source>
        <dbReference type="EMBL" id="KKN06973.1"/>
    </source>
</evidence>
<comment type="caution">
    <text evidence="1">The sequence shown here is derived from an EMBL/GenBank/DDBJ whole genome shotgun (WGS) entry which is preliminary data.</text>
</comment>
<accession>A0A0F9QNU7</accession>